<evidence type="ECO:0000313" key="4">
    <source>
        <dbReference type="Proteomes" id="UP000316714"/>
    </source>
</evidence>
<comment type="caution">
    <text evidence="3">The sequence shown here is derived from an EMBL/GenBank/DDBJ whole genome shotgun (WGS) entry which is preliminary data.</text>
</comment>
<feature type="transmembrane region" description="Helical" evidence="1">
    <location>
        <begin position="6"/>
        <end position="27"/>
    </location>
</feature>
<keyword evidence="1" id="KW-0472">Membrane</keyword>
<dbReference type="AlphaFoldDB" id="A0A5C5V662"/>
<gene>
    <name evidence="3" type="ORF">KOR34_38620</name>
</gene>
<dbReference type="PANTHER" id="PTHR33371:SF4">
    <property type="entry name" value="INTERMEMBRANE PHOSPHOLIPID TRANSPORT SYSTEM BINDING PROTEIN MLAD"/>
    <property type="match status" value="1"/>
</dbReference>
<evidence type="ECO:0000313" key="3">
    <source>
        <dbReference type="EMBL" id="TWT34026.1"/>
    </source>
</evidence>
<name>A0A5C5V662_9BACT</name>
<dbReference type="RefSeq" id="WP_146567129.1">
    <property type="nucleotide sequence ID" value="NZ_SIHJ01000002.1"/>
</dbReference>
<dbReference type="PANTHER" id="PTHR33371">
    <property type="entry name" value="INTERMEMBRANE PHOSPHOLIPID TRANSPORT SYSTEM BINDING PROTEIN MLAD-RELATED"/>
    <property type="match status" value="1"/>
</dbReference>
<reference evidence="3 4" key="1">
    <citation type="submission" date="2019-02" db="EMBL/GenBank/DDBJ databases">
        <title>Deep-cultivation of Planctomycetes and their phenomic and genomic characterization uncovers novel biology.</title>
        <authorList>
            <person name="Wiegand S."/>
            <person name="Jogler M."/>
            <person name="Boedeker C."/>
            <person name="Pinto D."/>
            <person name="Vollmers J."/>
            <person name="Rivas-Marin E."/>
            <person name="Kohn T."/>
            <person name="Peeters S.H."/>
            <person name="Heuer A."/>
            <person name="Rast P."/>
            <person name="Oberbeckmann S."/>
            <person name="Bunk B."/>
            <person name="Jeske O."/>
            <person name="Meyerdierks A."/>
            <person name="Storesund J.E."/>
            <person name="Kallscheuer N."/>
            <person name="Luecker S."/>
            <person name="Lage O.M."/>
            <person name="Pohl T."/>
            <person name="Merkel B.J."/>
            <person name="Hornburger P."/>
            <person name="Mueller R.-W."/>
            <person name="Bruemmer F."/>
            <person name="Labrenz M."/>
            <person name="Spormann A.M."/>
            <person name="Op Den Camp H."/>
            <person name="Overmann J."/>
            <person name="Amann R."/>
            <person name="Jetten M.S.M."/>
            <person name="Mascher T."/>
            <person name="Medema M.H."/>
            <person name="Devos D.P."/>
            <person name="Kaster A.-K."/>
            <person name="Ovreas L."/>
            <person name="Rohde M."/>
            <person name="Galperin M.Y."/>
            <person name="Jogler C."/>
        </authorList>
    </citation>
    <scope>NUCLEOTIDE SEQUENCE [LARGE SCALE GENOMIC DNA]</scope>
    <source>
        <strain evidence="3 4">KOR34</strain>
    </source>
</reference>
<organism evidence="3 4">
    <name type="scientific">Posidoniimonas corsicana</name>
    <dbReference type="NCBI Taxonomy" id="1938618"/>
    <lineage>
        <taxon>Bacteria</taxon>
        <taxon>Pseudomonadati</taxon>
        <taxon>Planctomycetota</taxon>
        <taxon>Planctomycetia</taxon>
        <taxon>Pirellulales</taxon>
        <taxon>Lacipirellulaceae</taxon>
        <taxon>Posidoniimonas</taxon>
    </lineage>
</organism>
<dbReference type="InterPro" id="IPR052336">
    <property type="entry name" value="MlaD_Phospholipid_Transporter"/>
</dbReference>
<keyword evidence="1" id="KW-1133">Transmembrane helix</keyword>
<feature type="domain" description="Mce/MlaD" evidence="2">
    <location>
        <begin position="40"/>
        <end position="113"/>
    </location>
</feature>
<dbReference type="OrthoDB" id="260338at2"/>
<sequence>MDDRQLKLGVGAIAIAAPIVLFVLIGLNTPLSFSLGGGQRTVKIQATRAPGVGRNTPVRRDGVLIGRVESVEPVRGGVLITAKVTPDNPVLVSDEAQIRPSSLFGDAVIDFTQDPNGDPTPVVPEMFIRAESAPDPLAALTELQVEVAPAIQSLGRAGDSVTLLAERINGALGDDLSGDELSQMITHLDEAAIAFTATMNSVNAVVGEDDSQERLRQALRDFPELIANLRDAASTADNTFRSLDSAVISATANLKNIEALTEPLGEKGAELVQLLTSSLENLDLVLADARRFAASLNNGEGSLGRIVNERELYDNLNTTVYNANQTIVRINELAKQLRPILNDVRVVTDKVAREPGSILRGAINPGPGIK</sequence>
<proteinExistence type="predicted"/>
<keyword evidence="4" id="KW-1185">Reference proteome</keyword>
<evidence type="ECO:0000259" key="2">
    <source>
        <dbReference type="Pfam" id="PF02470"/>
    </source>
</evidence>
<keyword evidence="1" id="KW-0812">Transmembrane</keyword>
<dbReference type="EMBL" id="SIHJ01000002">
    <property type="protein sequence ID" value="TWT34026.1"/>
    <property type="molecule type" value="Genomic_DNA"/>
</dbReference>
<protein>
    <submittedName>
        <fullName evidence="3">Mce related protein</fullName>
    </submittedName>
</protein>
<evidence type="ECO:0000256" key="1">
    <source>
        <dbReference type="SAM" id="Phobius"/>
    </source>
</evidence>
<dbReference type="Pfam" id="PF02470">
    <property type="entry name" value="MlaD"/>
    <property type="match status" value="1"/>
</dbReference>
<dbReference type="Proteomes" id="UP000316714">
    <property type="component" value="Unassembled WGS sequence"/>
</dbReference>
<accession>A0A5C5V662</accession>
<dbReference type="InterPro" id="IPR003399">
    <property type="entry name" value="Mce/MlaD"/>
</dbReference>